<protein>
    <recommendedName>
        <fullName evidence="3">MinD-like ATPase involved in chromosome partitioning or flagellar assembly</fullName>
    </recommendedName>
</protein>
<dbReference type="Gene3D" id="3.40.50.300">
    <property type="entry name" value="P-loop containing nucleotide triphosphate hydrolases"/>
    <property type="match status" value="1"/>
</dbReference>
<evidence type="ECO:0000313" key="2">
    <source>
        <dbReference type="Proteomes" id="UP000619293"/>
    </source>
</evidence>
<keyword evidence="2" id="KW-1185">Reference proteome</keyword>
<reference evidence="1 2" key="1">
    <citation type="submission" date="2021-01" db="EMBL/GenBank/DDBJ databases">
        <title>Whole genome shotgun sequence of Catellatospora chokoriensis NBRC 107358.</title>
        <authorList>
            <person name="Komaki H."/>
            <person name="Tamura T."/>
        </authorList>
    </citation>
    <scope>NUCLEOTIDE SEQUENCE [LARGE SCALE GENOMIC DNA]</scope>
    <source>
        <strain evidence="1 2">NBRC 107358</strain>
    </source>
</reference>
<dbReference type="EMBL" id="BONG01000018">
    <property type="protein sequence ID" value="GIF89783.1"/>
    <property type="molecule type" value="Genomic_DNA"/>
</dbReference>
<dbReference type="RefSeq" id="WP_191838932.1">
    <property type="nucleotide sequence ID" value="NZ_BAAALB010000008.1"/>
</dbReference>
<comment type="caution">
    <text evidence="1">The sequence shown here is derived from an EMBL/GenBank/DDBJ whole genome shotgun (WGS) entry which is preliminary data.</text>
</comment>
<evidence type="ECO:0008006" key="3">
    <source>
        <dbReference type="Google" id="ProtNLM"/>
    </source>
</evidence>
<gene>
    <name evidence="1" type="ORF">Cch02nite_32270</name>
</gene>
<dbReference type="AlphaFoldDB" id="A0A8J3JZB1"/>
<evidence type="ECO:0000313" key="1">
    <source>
        <dbReference type="EMBL" id="GIF89783.1"/>
    </source>
</evidence>
<dbReference type="SUPFAM" id="SSF52540">
    <property type="entry name" value="P-loop containing nucleoside triphosphate hydrolases"/>
    <property type="match status" value="1"/>
</dbReference>
<dbReference type="Proteomes" id="UP000619293">
    <property type="component" value="Unassembled WGS sequence"/>
</dbReference>
<organism evidence="1 2">
    <name type="scientific">Catellatospora chokoriensis</name>
    <dbReference type="NCBI Taxonomy" id="310353"/>
    <lineage>
        <taxon>Bacteria</taxon>
        <taxon>Bacillati</taxon>
        <taxon>Actinomycetota</taxon>
        <taxon>Actinomycetes</taxon>
        <taxon>Micromonosporales</taxon>
        <taxon>Micromonosporaceae</taxon>
        <taxon>Catellatospora</taxon>
    </lineage>
</organism>
<sequence>MIVTVCSVKGSPGASTLAVALAVADGWPQDVPPVMVEADPAGGDVSGWHAVADAPGLVTLAAQCRTGTATLAEHASRLACSAQVVVAPGGRPQATAAVELLAATDVRLWSQDRTVLVDAGRWHPLSPAAPLMTAADVLLVVVRGDAGALKQAADARLPGNAALVVVGETVFPASEISAVLGAPVIAGVPLDRHGAAVLCGARPPARGWRRVGLPAAARALAEALLTDAATRARLAQPVGGEWP</sequence>
<accession>A0A8J3JZB1</accession>
<proteinExistence type="predicted"/>
<name>A0A8J3JZB1_9ACTN</name>
<dbReference type="InterPro" id="IPR027417">
    <property type="entry name" value="P-loop_NTPase"/>
</dbReference>